<dbReference type="Pfam" id="PF00153">
    <property type="entry name" value="Mito_carr"/>
    <property type="match status" value="3"/>
</dbReference>
<evidence type="ECO:0000256" key="9">
    <source>
        <dbReference type="PROSITE-ProRule" id="PRU00282"/>
    </source>
</evidence>
<feature type="repeat" description="Solcar" evidence="9">
    <location>
        <begin position="137"/>
        <end position="222"/>
    </location>
</feature>
<dbReference type="AlphaFoldDB" id="A0A0V0U4K9"/>
<feature type="repeat" description="Solcar" evidence="9">
    <location>
        <begin position="32"/>
        <end position="118"/>
    </location>
</feature>
<reference evidence="11 12" key="1">
    <citation type="submission" date="2015-01" db="EMBL/GenBank/DDBJ databases">
        <title>Evolution of Trichinella species and genotypes.</title>
        <authorList>
            <person name="Korhonen P.K."/>
            <person name="Edoardo P."/>
            <person name="Giuseppe L.R."/>
            <person name="Gasser R.B."/>
        </authorList>
    </citation>
    <scope>NUCLEOTIDE SEQUENCE [LARGE SCALE GENOMIC DNA]</scope>
    <source>
        <strain evidence="11">ISS417</strain>
    </source>
</reference>
<feature type="non-terminal residue" evidence="11">
    <location>
        <position position="1"/>
    </location>
</feature>
<gene>
    <name evidence="11" type="primary">slc25a42</name>
    <name evidence="11" type="ORF">T05_9816</name>
</gene>
<evidence type="ECO:0000256" key="4">
    <source>
        <dbReference type="ARBA" id="ARBA00022692"/>
    </source>
</evidence>
<evidence type="ECO:0000256" key="8">
    <source>
        <dbReference type="ARBA" id="ARBA00023136"/>
    </source>
</evidence>
<dbReference type="Proteomes" id="UP000055048">
    <property type="component" value="Unassembled WGS sequence"/>
</dbReference>
<dbReference type="STRING" id="144512.A0A0V0U4K9"/>
<evidence type="ECO:0000313" key="11">
    <source>
        <dbReference type="EMBL" id="KRX46208.1"/>
    </source>
</evidence>
<keyword evidence="4 9" id="KW-0812">Transmembrane</keyword>
<dbReference type="Gene3D" id="1.50.40.10">
    <property type="entry name" value="Mitochondrial carrier domain"/>
    <property type="match status" value="1"/>
</dbReference>
<dbReference type="SUPFAM" id="SSF103506">
    <property type="entry name" value="Mitochondrial carrier"/>
    <property type="match status" value="1"/>
</dbReference>
<comment type="similarity">
    <text evidence="2 10">Belongs to the mitochondrial carrier (TC 2.A.29) family.</text>
</comment>
<dbReference type="EMBL" id="JYDJ01000062">
    <property type="protein sequence ID" value="KRX46208.1"/>
    <property type="molecule type" value="Genomic_DNA"/>
</dbReference>
<protein>
    <submittedName>
        <fullName evidence="11">Mitochondrial coenzyme A transporter SLC25A42</fullName>
    </submittedName>
</protein>
<comment type="caution">
    <text evidence="11">The sequence shown here is derived from an EMBL/GenBank/DDBJ whole genome shotgun (WGS) entry which is preliminary data.</text>
</comment>
<dbReference type="PRINTS" id="PR00926">
    <property type="entry name" value="MITOCARRIER"/>
</dbReference>
<keyword evidence="12" id="KW-1185">Reference proteome</keyword>
<feature type="non-terminal residue" evidence="11">
    <location>
        <position position="326"/>
    </location>
</feature>
<dbReference type="GO" id="GO:0055085">
    <property type="term" value="P:transmembrane transport"/>
    <property type="evidence" value="ECO:0007669"/>
    <property type="project" value="InterPro"/>
</dbReference>
<dbReference type="InterPro" id="IPR002167">
    <property type="entry name" value="GDC-like"/>
</dbReference>
<feature type="repeat" description="Solcar" evidence="9">
    <location>
        <begin position="231"/>
        <end position="317"/>
    </location>
</feature>
<dbReference type="InterPro" id="IPR002067">
    <property type="entry name" value="MCP"/>
</dbReference>
<dbReference type="OrthoDB" id="270584at2759"/>
<evidence type="ECO:0000256" key="7">
    <source>
        <dbReference type="ARBA" id="ARBA00023128"/>
    </source>
</evidence>
<sequence length="326" mass="36065">LLNTNSTCSQRMSESILSMPIDAQQKEMAQHYKIVTSLSAGAIAGAIAKTAIAPLDRTKINFQVSTRHYSFKEAAKFIKETYRQQGFIALYRGNSATMARVIPFAAVQYCAHEQWKHVLQFAYFTAIHDYFTSISSSTPLRRYIAGSMAGVTATSVTYPLDLAKACLSVSRKSQYKTLIAVFVKIWHVDGPLALYRGIIPTLLGVIPYAGTSFFTFESLKNFQHERTGRPATALEKLIFGAIAGLCGQSASYPLDIVRRRMQTGVVPQSSSISQIVRSVAIHEGVVHGLYKGLSMNWIKGPIAVGISFTVYDTFLRFIRSYPSLFS</sequence>
<evidence type="ECO:0000256" key="3">
    <source>
        <dbReference type="ARBA" id="ARBA00022448"/>
    </source>
</evidence>
<keyword evidence="6" id="KW-0999">Mitochondrion inner membrane</keyword>
<dbReference type="GO" id="GO:0005743">
    <property type="term" value="C:mitochondrial inner membrane"/>
    <property type="evidence" value="ECO:0007669"/>
    <property type="project" value="UniProtKB-SubCell"/>
</dbReference>
<keyword evidence="7" id="KW-0496">Mitochondrion</keyword>
<keyword evidence="8 9" id="KW-0472">Membrane</keyword>
<keyword evidence="3 10" id="KW-0813">Transport</keyword>
<evidence type="ECO:0000256" key="6">
    <source>
        <dbReference type="ARBA" id="ARBA00022792"/>
    </source>
</evidence>
<dbReference type="PANTHER" id="PTHR24089">
    <property type="entry name" value="SOLUTE CARRIER FAMILY 25"/>
    <property type="match status" value="1"/>
</dbReference>
<dbReference type="InterPro" id="IPR018108">
    <property type="entry name" value="MCP_transmembrane"/>
</dbReference>
<evidence type="ECO:0000313" key="12">
    <source>
        <dbReference type="Proteomes" id="UP000055048"/>
    </source>
</evidence>
<dbReference type="PROSITE" id="PS50920">
    <property type="entry name" value="SOLCAR"/>
    <property type="match status" value="3"/>
</dbReference>
<evidence type="ECO:0000256" key="10">
    <source>
        <dbReference type="RuleBase" id="RU000488"/>
    </source>
</evidence>
<evidence type="ECO:0000256" key="2">
    <source>
        <dbReference type="ARBA" id="ARBA00006375"/>
    </source>
</evidence>
<evidence type="ECO:0000256" key="5">
    <source>
        <dbReference type="ARBA" id="ARBA00022737"/>
    </source>
</evidence>
<dbReference type="PRINTS" id="PR00928">
    <property type="entry name" value="GRAVESDC"/>
</dbReference>
<accession>A0A0V0U4K9</accession>
<organism evidence="11 12">
    <name type="scientific">Trichinella murrelli</name>
    <dbReference type="NCBI Taxonomy" id="144512"/>
    <lineage>
        <taxon>Eukaryota</taxon>
        <taxon>Metazoa</taxon>
        <taxon>Ecdysozoa</taxon>
        <taxon>Nematoda</taxon>
        <taxon>Enoplea</taxon>
        <taxon>Dorylaimia</taxon>
        <taxon>Trichinellida</taxon>
        <taxon>Trichinellidae</taxon>
        <taxon>Trichinella</taxon>
    </lineage>
</organism>
<evidence type="ECO:0000256" key="1">
    <source>
        <dbReference type="ARBA" id="ARBA00004448"/>
    </source>
</evidence>
<keyword evidence="5" id="KW-0677">Repeat</keyword>
<proteinExistence type="inferred from homology"/>
<name>A0A0V0U4K9_9BILA</name>
<dbReference type="InterPro" id="IPR023395">
    <property type="entry name" value="MCP_dom_sf"/>
</dbReference>
<comment type="subcellular location">
    <subcellularLocation>
        <location evidence="1">Mitochondrion inner membrane</location>
        <topology evidence="1">Multi-pass membrane protein</topology>
    </subcellularLocation>
</comment>